<evidence type="ECO:0000259" key="4">
    <source>
        <dbReference type="Pfam" id="PF25023"/>
    </source>
</evidence>
<evidence type="ECO:0000259" key="3">
    <source>
        <dbReference type="Pfam" id="PF20148"/>
    </source>
</evidence>
<dbReference type="InterPro" id="IPR050708">
    <property type="entry name" value="T6SS_VgrG/RHS"/>
</dbReference>
<dbReference type="PANTHER" id="PTHR32305:SF15">
    <property type="entry name" value="PROTEIN RHSA-RELATED"/>
    <property type="match status" value="1"/>
</dbReference>
<feature type="domain" description="Teneurin-like YD-shell" evidence="4">
    <location>
        <begin position="750"/>
        <end position="876"/>
    </location>
</feature>
<organism evidence="5 6">
    <name type="scientific">Actinomadura soli</name>
    <dbReference type="NCBI Taxonomy" id="2508997"/>
    <lineage>
        <taxon>Bacteria</taxon>
        <taxon>Bacillati</taxon>
        <taxon>Actinomycetota</taxon>
        <taxon>Actinomycetes</taxon>
        <taxon>Streptosporangiales</taxon>
        <taxon>Thermomonosporaceae</taxon>
        <taxon>Actinomadura</taxon>
    </lineage>
</organism>
<dbReference type="Proteomes" id="UP000309174">
    <property type="component" value="Unassembled WGS sequence"/>
</dbReference>
<dbReference type="InterPro" id="IPR031325">
    <property type="entry name" value="RHS_repeat"/>
</dbReference>
<accession>A0A5C4J459</accession>
<evidence type="ECO:0000256" key="1">
    <source>
        <dbReference type="ARBA" id="ARBA00022737"/>
    </source>
</evidence>
<protein>
    <submittedName>
        <fullName evidence="5">RHS repeat protein</fullName>
    </submittedName>
</protein>
<dbReference type="NCBIfam" id="TIGR01643">
    <property type="entry name" value="YD_repeat_2x"/>
    <property type="match status" value="12"/>
</dbReference>
<dbReference type="InterPro" id="IPR022385">
    <property type="entry name" value="Rhs_assc_core"/>
</dbReference>
<dbReference type="Pfam" id="PF20148">
    <property type="entry name" value="DUF6531"/>
    <property type="match status" value="1"/>
</dbReference>
<gene>
    <name evidence="5" type="ORF">ETD83_30090</name>
</gene>
<dbReference type="AlphaFoldDB" id="A0A5C4J459"/>
<dbReference type="InterPro" id="IPR045351">
    <property type="entry name" value="DUF6531"/>
</dbReference>
<keyword evidence="6" id="KW-1185">Reference proteome</keyword>
<dbReference type="Gene3D" id="2.180.10.10">
    <property type="entry name" value="RHS repeat-associated core"/>
    <property type="match status" value="3"/>
</dbReference>
<dbReference type="InterPro" id="IPR006530">
    <property type="entry name" value="YD"/>
</dbReference>
<reference evidence="5 6" key="1">
    <citation type="submission" date="2019-05" db="EMBL/GenBank/DDBJ databases">
        <title>Draft genome sequence of Actinomadura sp. 14C53.</title>
        <authorList>
            <person name="Saricaoglu S."/>
            <person name="Isik K."/>
        </authorList>
    </citation>
    <scope>NUCLEOTIDE SEQUENCE [LARGE SCALE GENOMIC DNA]</scope>
    <source>
        <strain evidence="5 6">14C53</strain>
    </source>
</reference>
<comment type="caution">
    <text evidence="5">The sequence shown here is derived from an EMBL/GenBank/DDBJ whole genome shotgun (WGS) entry which is preliminary data.</text>
</comment>
<dbReference type="NCBIfam" id="TIGR03696">
    <property type="entry name" value="Rhs_assc_core"/>
    <property type="match status" value="1"/>
</dbReference>
<feature type="region of interest" description="Disordered" evidence="2">
    <location>
        <begin position="1065"/>
        <end position="1100"/>
    </location>
</feature>
<dbReference type="EMBL" id="VCKW01000198">
    <property type="protein sequence ID" value="TMQ91629.1"/>
    <property type="molecule type" value="Genomic_DNA"/>
</dbReference>
<name>A0A5C4J459_9ACTN</name>
<dbReference type="InterPro" id="IPR056823">
    <property type="entry name" value="TEN-like_YD-shell"/>
</dbReference>
<proteinExistence type="predicted"/>
<feature type="domain" description="DUF6531" evidence="3">
    <location>
        <begin position="1"/>
        <end position="68"/>
    </location>
</feature>
<dbReference type="PANTHER" id="PTHR32305">
    <property type="match status" value="1"/>
</dbReference>
<evidence type="ECO:0000313" key="6">
    <source>
        <dbReference type="Proteomes" id="UP000309174"/>
    </source>
</evidence>
<evidence type="ECO:0000313" key="5">
    <source>
        <dbReference type="EMBL" id="TMQ91629.1"/>
    </source>
</evidence>
<keyword evidence="1" id="KW-0677">Repeat</keyword>
<evidence type="ECO:0000256" key="2">
    <source>
        <dbReference type="SAM" id="MobiDB-lite"/>
    </source>
</evidence>
<sequence length="1163" mass="129000">MITGEVLLTETDVTLPGILPLVLERTHVSSYRDGRLFGTSWASTLDQRLEIDATGVHFLSADAMALKYPHAGVPNVQFRPVEGPQWPLVLTPDGGYRLTDPQLGRTLHFPSPGEEYGWSDVPVTAITDRSGDRIDFRYENGTLVEIRHSGGHRVAVDTAENDPQRMDAGRRLMALRLLTDTTADGTDGGITLIRYRYDGDGELAEVINSSGSPLRYAYDDKARLTSWTDRNGFSYGYDYDTEGRAVRGTGSGGLLSTTLAFDPENRTTLVIDSLGHTTTYRYNDHLQVIAQTDPLGATTRSEWDRYDRLLARTDPLGHTTRYSYDEVGNLTGILRPDGARAEFVYNDLNLPVRITDAGGHIWHHAYDDRGNLTRITDPAGAAVTYTHDTSGRLTAITNPQGQTTTMDVDALGSPIAVTDPRGAVTRFAHDVFGRIASVTDPVGGTTRFGWTVEGRPAWRQLPDGTHEKWSYDAEGNLLEYTDPAGHTTRAEYTGFKTPIAETGPDGARLEFGYDTENRLTQVTDAKGATWTYEYDAAGNLLTETDFNGRTVTYSHDMAGRLISKVNATGQTIAFTRDEMGTVVEKRVGDAVSTYEHDPLGRLTGAANAAARLSFERDPVGRIVAERCNGAALISEYNLLGQRTRRLTPSGAESTWTYDPAGMPATLTTGGQVIGFGYDAAGREVQRRIGSGTILAQQWDATHQLSTQTLWGAPTPESAGKARLLQHRTYTYRPDGIPTAITDRLTGDRRFELDTTGRVTSVSGHGWAERYVYDRSGQVTDASWPTSAAANAAASDAVGDREYSGTLVRRAGNVRYEYDAQGRMVLRQHARLSSKPLTWRFHWDAEDHLIGVETPEGHHWRYTYDALGRRIAKQRLTADGRQSVEQTHFMWDFDVLAEQVHTLWSPERQAWTRECTTWEYEPGSFRPVTQVRRVPLAEAPQNWMDQRFDAIVTDLVGAPAELVGADGAVAGRAPTTLWGARDAHPPAHADCPLAFPGQYRDAETLLNYNHHRYYDPLTARYGSADPIGLAGGFDPHSYVPNPLSWVDPLGLRPKGPPEVFERYGSKAEAEASRDANGLVPRPGHERQPKWIGDQGTVDPRTLGKRQNYTHYMEIHADPGTRQWLKDQGYETKPTNEPGRYEIPEEAREAFNERVRKIDIRPRSR</sequence>
<dbReference type="Pfam" id="PF25023">
    <property type="entry name" value="TEN_YD-shell"/>
    <property type="match status" value="1"/>
</dbReference>
<dbReference type="Pfam" id="PF05593">
    <property type="entry name" value="RHS_repeat"/>
    <property type="match status" value="5"/>
</dbReference>
<dbReference type="OrthoDB" id="3881096at2"/>